<dbReference type="AlphaFoldDB" id="A0A9D1SY87"/>
<dbReference type="PANTHER" id="PTHR33169">
    <property type="entry name" value="PADR-FAMILY TRANSCRIPTIONAL REGULATOR"/>
    <property type="match status" value="1"/>
</dbReference>
<dbReference type="Proteomes" id="UP000886891">
    <property type="component" value="Unassembled WGS sequence"/>
</dbReference>
<dbReference type="InterPro" id="IPR052509">
    <property type="entry name" value="Metal_resp_DNA-bind_regulator"/>
</dbReference>
<gene>
    <name evidence="2" type="ORF">IAB14_04975</name>
</gene>
<dbReference type="InterPro" id="IPR005149">
    <property type="entry name" value="Tscrpt_reg_PadR_N"/>
</dbReference>
<evidence type="ECO:0000313" key="2">
    <source>
        <dbReference type="EMBL" id="HIV00446.1"/>
    </source>
</evidence>
<name>A0A9D1SY87_9FIRM</name>
<comment type="caution">
    <text evidence="2">The sequence shown here is derived from an EMBL/GenBank/DDBJ whole genome shotgun (WGS) entry which is preliminary data.</text>
</comment>
<protein>
    <submittedName>
        <fullName evidence="2">PadR family transcriptional regulator</fullName>
    </submittedName>
</protein>
<dbReference type="InterPro" id="IPR036388">
    <property type="entry name" value="WH-like_DNA-bd_sf"/>
</dbReference>
<dbReference type="SUPFAM" id="SSF46785">
    <property type="entry name" value="Winged helix' DNA-binding domain"/>
    <property type="match status" value="1"/>
</dbReference>
<dbReference type="EMBL" id="DVOH01000038">
    <property type="protein sequence ID" value="HIV00446.1"/>
    <property type="molecule type" value="Genomic_DNA"/>
</dbReference>
<sequence>MALSSDVLRGHTDTIILRILSEGDSYGYEIAKKIIDAGEGVIDIKDATIYTAFKRMEAEGLLTTYWGDGIGGARRKYYRITQKGQQYYDEKLAQWKLIDKILNNLITGGN</sequence>
<organism evidence="2 3">
    <name type="scientific">Candidatus Stercoripulliclostridium merdipullorum</name>
    <dbReference type="NCBI Taxonomy" id="2840952"/>
    <lineage>
        <taxon>Bacteria</taxon>
        <taxon>Bacillati</taxon>
        <taxon>Bacillota</taxon>
        <taxon>Clostridia</taxon>
        <taxon>Eubacteriales</taxon>
        <taxon>Candidatus Stercoripulliclostridium</taxon>
    </lineage>
</organism>
<accession>A0A9D1SY87</accession>
<dbReference type="Gene3D" id="1.10.10.10">
    <property type="entry name" value="Winged helix-like DNA-binding domain superfamily/Winged helix DNA-binding domain"/>
    <property type="match status" value="1"/>
</dbReference>
<proteinExistence type="predicted"/>
<reference evidence="2" key="2">
    <citation type="journal article" date="2021" name="PeerJ">
        <title>Extensive microbial diversity within the chicken gut microbiome revealed by metagenomics and culture.</title>
        <authorList>
            <person name="Gilroy R."/>
            <person name="Ravi A."/>
            <person name="Getino M."/>
            <person name="Pursley I."/>
            <person name="Horton D.L."/>
            <person name="Alikhan N.F."/>
            <person name="Baker D."/>
            <person name="Gharbi K."/>
            <person name="Hall N."/>
            <person name="Watson M."/>
            <person name="Adriaenssens E.M."/>
            <person name="Foster-Nyarko E."/>
            <person name="Jarju S."/>
            <person name="Secka A."/>
            <person name="Antonio M."/>
            <person name="Oren A."/>
            <person name="Chaudhuri R.R."/>
            <person name="La Ragione R."/>
            <person name="Hildebrand F."/>
            <person name="Pallen M.J."/>
        </authorList>
    </citation>
    <scope>NUCLEOTIDE SEQUENCE</scope>
    <source>
        <strain evidence="2">23406</strain>
    </source>
</reference>
<dbReference type="PANTHER" id="PTHR33169:SF25">
    <property type="entry name" value="DNA-BINDING PROTEIN YIZB-RELATED"/>
    <property type="match status" value="1"/>
</dbReference>
<evidence type="ECO:0000259" key="1">
    <source>
        <dbReference type="Pfam" id="PF03551"/>
    </source>
</evidence>
<feature type="domain" description="Transcription regulator PadR N-terminal" evidence="1">
    <location>
        <begin position="16"/>
        <end position="89"/>
    </location>
</feature>
<evidence type="ECO:0000313" key="3">
    <source>
        <dbReference type="Proteomes" id="UP000886891"/>
    </source>
</evidence>
<reference evidence="2" key="1">
    <citation type="submission" date="2020-10" db="EMBL/GenBank/DDBJ databases">
        <authorList>
            <person name="Gilroy R."/>
        </authorList>
    </citation>
    <scope>NUCLEOTIDE SEQUENCE</scope>
    <source>
        <strain evidence="2">23406</strain>
    </source>
</reference>
<dbReference type="InterPro" id="IPR036390">
    <property type="entry name" value="WH_DNA-bd_sf"/>
</dbReference>
<dbReference type="Pfam" id="PF03551">
    <property type="entry name" value="PadR"/>
    <property type="match status" value="1"/>
</dbReference>